<organism evidence="2">
    <name type="scientific">Cucumis melo</name>
    <name type="common">Muskmelon</name>
    <dbReference type="NCBI Taxonomy" id="3656"/>
    <lineage>
        <taxon>Eukaryota</taxon>
        <taxon>Viridiplantae</taxon>
        <taxon>Streptophyta</taxon>
        <taxon>Embryophyta</taxon>
        <taxon>Tracheophyta</taxon>
        <taxon>Spermatophyta</taxon>
        <taxon>Magnoliopsida</taxon>
        <taxon>eudicotyledons</taxon>
        <taxon>Gunneridae</taxon>
        <taxon>Pentapetalae</taxon>
        <taxon>rosids</taxon>
        <taxon>fabids</taxon>
        <taxon>Cucurbitales</taxon>
        <taxon>Cucurbitaceae</taxon>
        <taxon>Benincaseae</taxon>
        <taxon>Cucumis</taxon>
    </lineage>
</organism>
<evidence type="ECO:0000313" key="2">
    <source>
        <dbReference type="EnsemblPlants" id="MELO3C031224.2.1"/>
    </source>
</evidence>
<reference evidence="2" key="1">
    <citation type="submission" date="2023-03" db="UniProtKB">
        <authorList>
            <consortium name="EnsemblPlants"/>
        </authorList>
    </citation>
    <scope>IDENTIFICATION</scope>
</reference>
<evidence type="ECO:0000256" key="1">
    <source>
        <dbReference type="SAM" id="MobiDB-lite"/>
    </source>
</evidence>
<name>A0A9I9EAX9_CUCME</name>
<dbReference type="EnsemblPlants" id="MELO3C031224.2.1">
    <property type="protein sequence ID" value="MELO3C031224.2.1"/>
    <property type="gene ID" value="MELO3C031224.2"/>
</dbReference>
<accession>A0A9I9EAX9</accession>
<sequence length="43" mass="4727">MWRLGLTTNRSLTENEGDGGGFDGRRLSEISMERREAGATTVV</sequence>
<feature type="region of interest" description="Disordered" evidence="1">
    <location>
        <begin position="1"/>
        <end position="43"/>
    </location>
</feature>
<protein>
    <submittedName>
        <fullName evidence="2">Uncharacterized protein</fullName>
    </submittedName>
</protein>
<feature type="compositionally biased region" description="Basic and acidic residues" evidence="1">
    <location>
        <begin position="23"/>
        <end position="37"/>
    </location>
</feature>
<dbReference type="AlphaFoldDB" id="A0A9I9EAX9"/>
<proteinExistence type="predicted"/>
<dbReference type="Gramene" id="MELO3C031224.2.1">
    <property type="protein sequence ID" value="MELO3C031224.2.1"/>
    <property type="gene ID" value="MELO3C031224.2"/>
</dbReference>
<feature type="compositionally biased region" description="Polar residues" evidence="1">
    <location>
        <begin position="1"/>
        <end position="14"/>
    </location>
</feature>